<dbReference type="FunCoup" id="T1FUX7">
    <property type="interactions" value="1410"/>
</dbReference>
<feature type="region of interest" description="Disordered" evidence="4">
    <location>
        <begin position="460"/>
        <end position="502"/>
    </location>
</feature>
<feature type="compositionally biased region" description="Polar residues" evidence="4">
    <location>
        <begin position="750"/>
        <end position="761"/>
    </location>
</feature>
<dbReference type="Gene3D" id="1.20.920.10">
    <property type="entry name" value="Bromodomain-like"/>
    <property type="match status" value="1"/>
</dbReference>
<evidence type="ECO:0000313" key="8">
    <source>
        <dbReference type="Proteomes" id="UP000015101"/>
    </source>
</evidence>
<dbReference type="Pfam" id="PF00439">
    <property type="entry name" value="Bromodomain"/>
    <property type="match status" value="1"/>
</dbReference>
<dbReference type="STRING" id="6412.T1FUX7"/>
<dbReference type="InterPro" id="IPR001487">
    <property type="entry name" value="Bromodomain"/>
</dbReference>
<evidence type="ECO:0000313" key="7">
    <source>
        <dbReference type="EnsemblMetazoa" id="HelroP193378"/>
    </source>
</evidence>
<reference evidence="6 8" key="2">
    <citation type="journal article" date="2013" name="Nature">
        <title>Insights into bilaterian evolution from three spiralian genomes.</title>
        <authorList>
            <person name="Simakov O."/>
            <person name="Marletaz F."/>
            <person name="Cho S.J."/>
            <person name="Edsinger-Gonzales E."/>
            <person name="Havlak P."/>
            <person name="Hellsten U."/>
            <person name="Kuo D.H."/>
            <person name="Larsson T."/>
            <person name="Lv J."/>
            <person name="Arendt D."/>
            <person name="Savage R."/>
            <person name="Osoegawa K."/>
            <person name="de Jong P."/>
            <person name="Grimwood J."/>
            <person name="Chapman J.A."/>
            <person name="Shapiro H."/>
            <person name="Aerts A."/>
            <person name="Otillar R.P."/>
            <person name="Terry A.Y."/>
            <person name="Boore J.L."/>
            <person name="Grigoriev I.V."/>
            <person name="Lindberg D.R."/>
            <person name="Seaver E.C."/>
            <person name="Weisblat D.A."/>
            <person name="Putnam N.H."/>
            <person name="Rokhsar D.S."/>
        </authorList>
    </citation>
    <scope>NUCLEOTIDE SEQUENCE</scope>
</reference>
<dbReference type="KEGG" id="hro:HELRODRAFT_193378"/>
<evidence type="ECO:0000256" key="2">
    <source>
        <dbReference type="PROSITE-ProRule" id="PRU00035"/>
    </source>
</evidence>
<sequence length="761" mass="86145">MSSEFTNKRFKRGQADVWSTREKLSLASAVMRSGDQNWVSVSRSIRPFLEPGRCSDWFSQINCARQYEELLDKVETPKRKRGEKDVERPGDVIVKKLTAERIEELKVLIQQQAEKYRTLKNELEKIKSGQLQDQIKEIWSKLSQEKTNKQLPVEEDSVFPPYLELSEMSWLRQGLLFLYPGLLCFDKFADAMEEDFDAEDERDISKADFEENNDSNLTSDEKILGKNEIVDESYLNITDNHFVTIENNDSEDILISTEEIIEDVEVDVHVCKNEVTDNLGSQNNNDNPPNDVEDGGDDIKAAEKINENDKTDDDNDNMKCNATTDYTQDNCTDTKNVISSDVDMKDDVDINNLKTTNSNEIEKEIVECNDFSNEIEVAERSLMEAVENVSSADDENSVKYGKQSYSDEIDTKTNADDDKSENNNLKCSVSNIKEESAELKEINASTTPDETKLLTSLKLADSEGDEGCTEPSSPSSSISNSGDAALSSKHTNSNLSAKSLKKERKYECNTKKALTDKEDLATVTTATTATTFPAIKEDLEYIKESEVSSSKADTTDDEEEDDDDIKNDHSLKLSAASATLKPKFAELNESLPNSPASFCNSDTEDERTHKVWKKSIMLVWRGISNHKFANIFMHPVTEDIAPGYHTTIFKPMDLNTIRKNIDIGVIRTTSEFQRDMMLMFTNAIMYNHSSHDVHKMALEMYKDSMAQIEQFVSTQMMVSTEPKLLRTLRRSDVAASDKEDETKKKRTADEANTPSITKKRK</sequence>
<reference evidence="7" key="3">
    <citation type="submission" date="2015-06" db="UniProtKB">
        <authorList>
            <consortium name="EnsemblMetazoa"/>
        </authorList>
    </citation>
    <scope>IDENTIFICATION</scope>
</reference>
<feature type="region of interest" description="Disordered" evidence="4">
    <location>
        <begin position="728"/>
        <end position="761"/>
    </location>
</feature>
<keyword evidence="8" id="KW-1185">Reference proteome</keyword>
<dbReference type="InterPro" id="IPR037966">
    <property type="entry name" value="Brd8_Bromo_dom"/>
</dbReference>
<dbReference type="PANTHER" id="PTHR15398">
    <property type="entry name" value="BROMODOMAIN-CONTAINING PROTEIN 8"/>
    <property type="match status" value="1"/>
</dbReference>
<feature type="compositionally biased region" description="Basic and acidic residues" evidence="4">
    <location>
        <begin position="729"/>
        <end position="749"/>
    </location>
</feature>
<dbReference type="PROSITE" id="PS50014">
    <property type="entry name" value="BROMODOMAIN_2"/>
    <property type="match status" value="1"/>
</dbReference>
<dbReference type="PRINTS" id="PR00503">
    <property type="entry name" value="BROMODOMAIN"/>
</dbReference>
<organism evidence="7 8">
    <name type="scientific">Helobdella robusta</name>
    <name type="common">Californian leech</name>
    <dbReference type="NCBI Taxonomy" id="6412"/>
    <lineage>
        <taxon>Eukaryota</taxon>
        <taxon>Metazoa</taxon>
        <taxon>Spiralia</taxon>
        <taxon>Lophotrochozoa</taxon>
        <taxon>Annelida</taxon>
        <taxon>Clitellata</taxon>
        <taxon>Hirudinea</taxon>
        <taxon>Rhynchobdellida</taxon>
        <taxon>Glossiphoniidae</taxon>
        <taxon>Helobdella</taxon>
    </lineage>
</organism>
<keyword evidence="1 2" id="KW-0103">Bromodomain</keyword>
<dbReference type="eggNOG" id="ENOG502QRPS">
    <property type="taxonomic scope" value="Eukaryota"/>
</dbReference>
<feature type="compositionally biased region" description="Low complexity" evidence="4">
    <location>
        <begin position="277"/>
        <end position="290"/>
    </location>
</feature>
<keyword evidence="3" id="KW-0175">Coiled coil</keyword>
<evidence type="ECO:0000259" key="5">
    <source>
        <dbReference type="PROSITE" id="PS50014"/>
    </source>
</evidence>
<dbReference type="HOGENOM" id="CLU_007253_1_0_1"/>
<feature type="region of interest" description="Disordered" evidence="4">
    <location>
        <begin position="199"/>
        <end position="219"/>
    </location>
</feature>
<dbReference type="EMBL" id="AMQM01006516">
    <property type="status" value="NOT_ANNOTATED_CDS"/>
    <property type="molecule type" value="Genomic_DNA"/>
</dbReference>
<accession>T1FUX7</accession>
<dbReference type="EMBL" id="AMQM01006515">
    <property type="status" value="NOT_ANNOTATED_CDS"/>
    <property type="molecule type" value="Genomic_DNA"/>
</dbReference>
<dbReference type="InterPro" id="IPR036427">
    <property type="entry name" value="Bromodomain-like_sf"/>
</dbReference>
<dbReference type="EnsemblMetazoa" id="HelroT193378">
    <property type="protein sequence ID" value="HelroP193378"/>
    <property type="gene ID" value="HelroG193378"/>
</dbReference>
<feature type="region of interest" description="Disordered" evidence="4">
    <location>
        <begin position="543"/>
        <end position="567"/>
    </location>
</feature>
<evidence type="ECO:0000256" key="3">
    <source>
        <dbReference type="SAM" id="Coils"/>
    </source>
</evidence>
<gene>
    <name evidence="7" type="primary">20212623</name>
    <name evidence="6" type="ORF">HELRODRAFT_193378</name>
</gene>
<dbReference type="CDD" id="cd05507">
    <property type="entry name" value="Bromo_brd8_like"/>
    <property type="match status" value="1"/>
</dbReference>
<evidence type="ECO:0000256" key="1">
    <source>
        <dbReference type="ARBA" id="ARBA00023117"/>
    </source>
</evidence>
<dbReference type="CTD" id="20212623"/>
<protein>
    <recommendedName>
        <fullName evidence="5">Bromo domain-containing protein</fullName>
    </recommendedName>
</protein>
<feature type="compositionally biased region" description="Basic and acidic residues" evidence="4">
    <location>
        <begin position="409"/>
        <end position="421"/>
    </location>
</feature>
<name>T1FUX7_HELRO</name>
<dbReference type="RefSeq" id="XP_009024975.1">
    <property type="nucleotide sequence ID" value="XM_009026727.1"/>
</dbReference>
<feature type="domain" description="Bromo" evidence="5">
    <location>
        <begin position="624"/>
        <end position="694"/>
    </location>
</feature>
<dbReference type="OrthoDB" id="1742084at2759"/>
<dbReference type="SUPFAM" id="SSF47370">
    <property type="entry name" value="Bromodomain"/>
    <property type="match status" value="1"/>
</dbReference>
<dbReference type="AlphaFoldDB" id="T1FUX7"/>
<feature type="region of interest" description="Disordered" evidence="4">
    <location>
        <begin position="275"/>
        <end position="297"/>
    </location>
</feature>
<dbReference type="GeneID" id="20212623"/>
<dbReference type="SMART" id="SM00297">
    <property type="entry name" value="BROMO"/>
    <property type="match status" value="1"/>
</dbReference>
<reference evidence="8" key="1">
    <citation type="submission" date="2012-12" db="EMBL/GenBank/DDBJ databases">
        <authorList>
            <person name="Hellsten U."/>
            <person name="Grimwood J."/>
            <person name="Chapman J.A."/>
            <person name="Shapiro H."/>
            <person name="Aerts A."/>
            <person name="Otillar R.P."/>
            <person name="Terry A.Y."/>
            <person name="Boore J.L."/>
            <person name="Simakov O."/>
            <person name="Marletaz F."/>
            <person name="Cho S.-J."/>
            <person name="Edsinger-Gonzales E."/>
            <person name="Havlak P."/>
            <person name="Kuo D.-H."/>
            <person name="Larsson T."/>
            <person name="Lv J."/>
            <person name="Arendt D."/>
            <person name="Savage R."/>
            <person name="Osoegawa K."/>
            <person name="de Jong P."/>
            <person name="Lindberg D.R."/>
            <person name="Seaver E.C."/>
            <person name="Weisblat D.A."/>
            <person name="Putnam N.H."/>
            <person name="Grigoriev I.V."/>
            <person name="Rokhsar D.S."/>
        </authorList>
    </citation>
    <scope>NUCLEOTIDE SEQUENCE</scope>
</reference>
<feature type="compositionally biased region" description="Low complexity" evidence="4">
    <location>
        <begin position="472"/>
        <end position="488"/>
    </location>
</feature>
<dbReference type="InParanoid" id="T1FUX7"/>
<feature type="compositionally biased region" description="Acidic residues" evidence="4">
    <location>
        <begin position="555"/>
        <end position="565"/>
    </location>
</feature>
<dbReference type="PANTHER" id="PTHR15398:SF4">
    <property type="entry name" value="BROMODOMAIN-CONTAINING PROTEIN 8 ISOFORM X1"/>
    <property type="match status" value="1"/>
</dbReference>
<dbReference type="Proteomes" id="UP000015101">
    <property type="component" value="Unassembled WGS sequence"/>
</dbReference>
<proteinExistence type="predicted"/>
<dbReference type="EMBL" id="KB097487">
    <property type="protein sequence ID" value="ESN96827.1"/>
    <property type="molecule type" value="Genomic_DNA"/>
</dbReference>
<dbReference type="OMA" id="AYKPHTT"/>
<evidence type="ECO:0000313" key="6">
    <source>
        <dbReference type="EMBL" id="ESN96827.1"/>
    </source>
</evidence>
<feature type="coiled-coil region" evidence="3">
    <location>
        <begin position="102"/>
        <end position="129"/>
    </location>
</feature>
<feature type="region of interest" description="Disordered" evidence="4">
    <location>
        <begin position="388"/>
        <end position="429"/>
    </location>
</feature>
<evidence type="ECO:0000256" key="4">
    <source>
        <dbReference type="SAM" id="MobiDB-lite"/>
    </source>
</evidence>
<dbReference type="GO" id="GO:0035267">
    <property type="term" value="C:NuA4 histone acetyltransferase complex"/>
    <property type="evidence" value="ECO:0000318"/>
    <property type="project" value="GO_Central"/>
</dbReference>